<sequence>MNRHRRPAKPVPTPKEPTKPVKPVLPKTGMNANDLMSFIGWIFLITAGGFMLLKRKLTN</sequence>
<evidence type="ECO:0000256" key="5">
    <source>
        <dbReference type="SAM" id="MobiDB-lite"/>
    </source>
</evidence>
<evidence type="ECO:0000256" key="6">
    <source>
        <dbReference type="SAM" id="Phobius"/>
    </source>
</evidence>
<feature type="region of interest" description="Disordered" evidence="5">
    <location>
        <begin position="1"/>
        <end position="26"/>
    </location>
</feature>
<keyword evidence="3" id="KW-0732">Signal</keyword>
<evidence type="ECO:0000256" key="4">
    <source>
        <dbReference type="ARBA" id="ARBA00023088"/>
    </source>
</evidence>
<dbReference type="Proteomes" id="UP000051500">
    <property type="component" value="Unassembled WGS sequence"/>
</dbReference>
<dbReference type="PATRIC" id="fig|1122146.4.peg.789"/>
<evidence type="ECO:0000256" key="2">
    <source>
        <dbReference type="ARBA" id="ARBA00022525"/>
    </source>
</evidence>
<feature type="transmembrane region" description="Helical" evidence="6">
    <location>
        <begin position="35"/>
        <end position="53"/>
    </location>
</feature>
<comment type="caution">
    <text evidence="8">The sequence shown here is derived from an EMBL/GenBank/DDBJ whole genome shotgun (WGS) entry which is preliminary data.</text>
</comment>
<dbReference type="AlphaFoldDB" id="A0A0R2KR44"/>
<dbReference type="NCBIfam" id="TIGR01167">
    <property type="entry name" value="LPXTG_anchor"/>
    <property type="match status" value="1"/>
</dbReference>
<protein>
    <recommendedName>
        <fullName evidence="7">Gram-positive cocci surface proteins LPxTG domain-containing protein</fullName>
    </recommendedName>
</protein>
<keyword evidence="2" id="KW-0964">Secreted</keyword>
<dbReference type="PROSITE" id="PS50847">
    <property type="entry name" value="GRAM_POS_ANCHORING"/>
    <property type="match status" value="1"/>
</dbReference>
<keyword evidence="6" id="KW-0472">Membrane</keyword>
<proteinExistence type="predicted"/>
<evidence type="ECO:0000256" key="1">
    <source>
        <dbReference type="ARBA" id="ARBA00022512"/>
    </source>
</evidence>
<keyword evidence="4" id="KW-0572">Peptidoglycan-anchor</keyword>
<keyword evidence="6" id="KW-1133">Transmembrane helix</keyword>
<evidence type="ECO:0000313" key="8">
    <source>
        <dbReference type="EMBL" id="KRN88791.1"/>
    </source>
</evidence>
<name>A0A0R2KR44_9LACO</name>
<accession>A0A0R2KR44</accession>
<keyword evidence="9" id="KW-1185">Reference proteome</keyword>
<dbReference type="EMBL" id="JQBZ01000025">
    <property type="protein sequence ID" value="KRN88791.1"/>
    <property type="molecule type" value="Genomic_DNA"/>
</dbReference>
<gene>
    <name evidence="8" type="ORF">IV53_GL000759</name>
</gene>
<keyword evidence="6" id="KW-0812">Transmembrane</keyword>
<dbReference type="STRING" id="1122146.IV53_GL000759"/>
<organism evidence="8 9">
    <name type="scientific">Ligilactobacillus ceti DSM 22408</name>
    <dbReference type="NCBI Taxonomy" id="1122146"/>
    <lineage>
        <taxon>Bacteria</taxon>
        <taxon>Bacillati</taxon>
        <taxon>Bacillota</taxon>
        <taxon>Bacilli</taxon>
        <taxon>Lactobacillales</taxon>
        <taxon>Lactobacillaceae</taxon>
        <taxon>Ligilactobacillus</taxon>
    </lineage>
</organism>
<dbReference type="Pfam" id="PF00746">
    <property type="entry name" value="Gram_pos_anchor"/>
    <property type="match status" value="1"/>
</dbReference>
<evidence type="ECO:0000313" key="9">
    <source>
        <dbReference type="Proteomes" id="UP000051500"/>
    </source>
</evidence>
<keyword evidence="1" id="KW-0134">Cell wall</keyword>
<reference evidence="8 9" key="1">
    <citation type="journal article" date="2015" name="Genome Announc.">
        <title>Expanding the biotechnology potential of lactobacilli through comparative genomics of 213 strains and associated genera.</title>
        <authorList>
            <person name="Sun Z."/>
            <person name="Harris H.M."/>
            <person name="McCann A."/>
            <person name="Guo C."/>
            <person name="Argimon S."/>
            <person name="Zhang W."/>
            <person name="Yang X."/>
            <person name="Jeffery I.B."/>
            <person name="Cooney J.C."/>
            <person name="Kagawa T.F."/>
            <person name="Liu W."/>
            <person name="Song Y."/>
            <person name="Salvetti E."/>
            <person name="Wrobel A."/>
            <person name="Rasinkangas P."/>
            <person name="Parkhill J."/>
            <person name="Rea M.C."/>
            <person name="O'Sullivan O."/>
            <person name="Ritari J."/>
            <person name="Douillard F.P."/>
            <person name="Paul Ross R."/>
            <person name="Yang R."/>
            <person name="Briner A.E."/>
            <person name="Felis G.E."/>
            <person name="de Vos W.M."/>
            <person name="Barrangou R."/>
            <person name="Klaenhammer T.R."/>
            <person name="Caufield P.W."/>
            <person name="Cui Y."/>
            <person name="Zhang H."/>
            <person name="O'Toole P.W."/>
        </authorList>
    </citation>
    <scope>NUCLEOTIDE SEQUENCE [LARGE SCALE GENOMIC DNA]</scope>
    <source>
        <strain evidence="8 9">DSM 22408</strain>
    </source>
</reference>
<evidence type="ECO:0000256" key="3">
    <source>
        <dbReference type="ARBA" id="ARBA00022729"/>
    </source>
</evidence>
<feature type="domain" description="Gram-positive cocci surface proteins LPxTG" evidence="7">
    <location>
        <begin position="25"/>
        <end position="59"/>
    </location>
</feature>
<dbReference type="InterPro" id="IPR019931">
    <property type="entry name" value="LPXTG_anchor"/>
</dbReference>
<evidence type="ECO:0000259" key="7">
    <source>
        <dbReference type="PROSITE" id="PS50847"/>
    </source>
</evidence>